<dbReference type="AlphaFoldDB" id="W9SPI2"/>
<accession>W9SPI2</accession>
<evidence type="ECO:0000313" key="2">
    <source>
        <dbReference type="EMBL" id="EXC45955.1"/>
    </source>
</evidence>
<keyword evidence="3" id="KW-1185">Reference proteome</keyword>
<organism evidence="2 3">
    <name type="scientific">Morus notabilis</name>
    <dbReference type="NCBI Taxonomy" id="981085"/>
    <lineage>
        <taxon>Eukaryota</taxon>
        <taxon>Viridiplantae</taxon>
        <taxon>Streptophyta</taxon>
        <taxon>Embryophyta</taxon>
        <taxon>Tracheophyta</taxon>
        <taxon>Spermatophyta</taxon>
        <taxon>Magnoliopsida</taxon>
        <taxon>eudicotyledons</taxon>
        <taxon>Gunneridae</taxon>
        <taxon>Pentapetalae</taxon>
        <taxon>rosids</taxon>
        <taxon>fabids</taxon>
        <taxon>Rosales</taxon>
        <taxon>Moraceae</taxon>
        <taxon>Moreae</taxon>
        <taxon>Morus</taxon>
    </lineage>
</organism>
<reference evidence="3" key="1">
    <citation type="submission" date="2013-01" db="EMBL/GenBank/DDBJ databases">
        <title>Draft Genome Sequence of a Mulberry Tree, Morus notabilis C.K. Schneid.</title>
        <authorList>
            <person name="He N."/>
            <person name="Zhao S."/>
        </authorList>
    </citation>
    <scope>NUCLEOTIDE SEQUENCE</scope>
</reference>
<evidence type="ECO:0000256" key="1">
    <source>
        <dbReference type="SAM" id="MobiDB-lite"/>
    </source>
</evidence>
<dbReference type="EMBL" id="KE623839">
    <property type="protein sequence ID" value="EXC45955.1"/>
    <property type="molecule type" value="Genomic_DNA"/>
</dbReference>
<gene>
    <name evidence="2" type="ORF">L484_000339</name>
</gene>
<feature type="region of interest" description="Disordered" evidence="1">
    <location>
        <begin position="1"/>
        <end position="72"/>
    </location>
</feature>
<evidence type="ECO:0000313" key="3">
    <source>
        <dbReference type="Proteomes" id="UP000030645"/>
    </source>
</evidence>
<proteinExistence type="predicted"/>
<protein>
    <submittedName>
        <fullName evidence="2">Uncharacterized protein</fullName>
    </submittedName>
</protein>
<sequence length="72" mass="7927">MLTHSLFFSSLAIPSPAHPTAVQPKPRHSNPRAKPDLAAASTRTLPFVPPPNPGSATEKNEEEEEERMCNFF</sequence>
<name>W9SPI2_9ROSA</name>
<dbReference type="Proteomes" id="UP000030645">
    <property type="component" value="Unassembled WGS sequence"/>
</dbReference>